<proteinExistence type="predicted"/>
<keyword evidence="3" id="KW-1185">Reference proteome</keyword>
<dbReference type="PANTHER" id="PTHR28289:SF1">
    <property type="entry name" value="DASH COMPLEX SUBUNIT HSK3"/>
    <property type="match status" value="1"/>
</dbReference>
<dbReference type="OrthoDB" id="10407427at2759"/>
<evidence type="ECO:0000313" key="3">
    <source>
        <dbReference type="Proteomes" id="UP000070133"/>
    </source>
</evidence>
<protein>
    <recommendedName>
        <fullName evidence="4">DASH complex subunit Hsk3 like-domain-containing protein</fullName>
    </recommendedName>
</protein>
<name>A0A139HUX3_9PEZI</name>
<evidence type="ECO:0000256" key="1">
    <source>
        <dbReference type="SAM" id="MobiDB-lite"/>
    </source>
</evidence>
<dbReference type="AlphaFoldDB" id="A0A139HUX3"/>
<reference evidence="2 3" key="1">
    <citation type="submission" date="2015-07" db="EMBL/GenBank/DDBJ databases">
        <title>Comparative genomics of the Sigatoka disease complex on banana suggests a link between parallel evolutionary changes in Pseudocercospora fijiensis and Pseudocercospora eumusae and increased virulence on the banana host.</title>
        <authorList>
            <person name="Chang T.-C."/>
            <person name="Salvucci A."/>
            <person name="Crous P.W."/>
            <person name="Stergiopoulos I."/>
        </authorList>
    </citation>
    <scope>NUCLEOTIDE SEQUENCE [LARGE SCALE GENOMIC DNA]</scope>
    <source>
        <strain evidence="2 3">CBS 114824</strain>
    </source>
</reference>
<comment type="caution">
    <text evidence="2">The sequence shown here is derived from an EMBL/GenBank/DDBJ whole genome shotgun (WGS) entry which is preliminary data.</text>
</comment>
<dbReference type="GO" id="GO:0051010">
    <property type="term" value="F:microtubule plus-end binding"/>
    <property type="evidence" value="ECO:0007669"/>
    <property type="project" value="TreeGrafter"/>
</dbReference>
<feature type="compositionally biased region" description="Polar residues" evidence="1">
    <location>
        <begin position="41"/>
        <end position="74"/>
    </location>
</feature>
<sequence length="144" mass="15544">MLFLEERLGVEGGVFWKRVPQTSRLLFFRHLTSRNFEAPKMSTNSNPTRTPGQTRSQSTSNRLSTVPTSASKSRQLSHLHAQLAQLTANMSDLENLLRMTAVQAEGMRGLGGYVGGMFMAASKVLGEETVQGGGSVDGKEGGGK</sequence>
<dbReference type="GO" id="GO:0008608">
    <property type="term" value="P:attachment of spindle microtubules to kinetochore"/>
    <property type="evidence" value="ECO:0007669"/>
    <property type="project" value="InterPro"/>
</dbReference>
<evidence type="ECO:0000313" key="2">
    <source>
        <dbReference type="EMBL" id="KXT06217.1"/>
    </source>
</evidence>
<dbReference type="EMBL" id="LFZN01000008">
    <property type="protein sequence ID" value="KXT06217.1"/>
    <property type="molecule type" value="Genomic_DNA"/>
</dbReference>
<organism evidence="2 3">
    <name type="scientific">Pseudocercospora eumusae</name>
    <dbReference type="NCBI Taxonomy" id="321146"/>
    <lineage>
        <taxon>Eukaryota</taxon>
        <taxon>Fungi</taxon>
        <taxon>Dikarya</taxon>
        <taxon>Ascomycota</taxon>
        <taxon>Pezizomycotina</taxon>
        <taxon>Dothideomycetes</taxon>
        <taxon>Dothideomycetidae</taxon>
        <taxon>Mycosphaerellales</taxon>
        <taxon>Mycosphaerellaceae</taxon>
        <taxon>Pseudocercospora</taxon>
    </lineage>
</organism>
<accession>A0A139HUX3</accession>
<gene>
    <name evidence="2" type="ORF">AC578_1384</name>
</gene>
<dbReference type="InterPro" id="IPR013183">
    <property type="entry name" value="Hsk3-like"/>
</dbReference>
<dbReference type="InterPro" id="IPR042332">
    <property type="entry name" value="Hsk3"/>
</dbReference>
<dbReference type="GO" id="GO:0042729">
    <property type="term" value="C:DASH complex"/>
    <property type="evidence" value="ECO:0007669"/>
    <property type="project" value="TreeGrafter"/>
</dbReference>
<dbReference type="Proteomes" id="UP000070133">
    <property type="component" value="Unassembled WGS sequence"/>
</dbReference>
<dbReference type="Pfam" id="PF08227">
    <property type="entry name" value="DASH_Hsk3"/>
    <property type="match status" value="1"/>
</dbReference>
<dbReference type="PANTHER" id="PTHR28289">
    <property type="entry name" value="DASH COMPLEX SUBUNIT HSK3"/>
    <property type="match status" value="1"/>
</dbReference>
<evidence type="ECO:0008006" key="4">
    <source>
        <dbReference type="Google" id="ProtNLM"/>
    </source>
</evidence>
<feature type="region of interest" description="Disordered" evidence="1">
    <location>
        <begin position="38"/>
        <end position="77"/>
    </location>
</feature>